<dbReference type="SUPFAM" id="SSF48403">
    <property type="entry name" value="Ankyrin repeat"/>
    <property type="match status" value="1"/>
</dbReference>
<dbReference type="InterPro" id="IPR051165">
    <property type="entry name" value="Multifunctional_ANK_Repeat"/>
</dbReference>
<dbReference type="PANTHER" id="PTHR24123:SF33">
    <property type="entry name" value="PROTEIN HOS4"/>
    <property type="match status" value="1"/>
</dbReference>
<dbReference type="Pfam" id="PF12796">
    <property type="entry name" value="Ank_2"/>
    <property type="match status" value="1"/>
</dbReference>
<dbReference type="SMART" id="SM00248">
    <property type="entry name" value="ANK"/>
    <property type="match status" value="3"/>
</dbReference>
<dbReference type="InterPro" id="IPR036770">
    <property type="entry name" value="Ankyrin_rpt-contain_sf"/>
</dbReference>
<keyword evidence="2 3" id="KW-0040">ANK repeat</keyword>
<dbReference type="PROSITE" id="PS50297">
    <property type="entry name" value="ANK_REP_REGION"/>
    <property type="match status" value="1"/>
</dbReference>
<accession>A0A7S7AWH0</accession>
<evidence type="ECO:0000256" key="1">
    <source>
        <dbReference type="ARBA" id="ARBA00022737"/>
    </source>
</evidence>
<gene>
    <name evidence="4" type="ORF">IFE08_00300</name>
</gene>
<evidence type="ECO:0000313" key="4">
    <source>
        <dbReference type="EMBL" id="QOW60907.1"/>
    </source>
</evidence>
<organism evidence="4 5">
    <name type="scientific">Treponema pedis</name>
    <dbReference type="NCBI Taxonomy" id="409322"/>
    <lineage>
        <taxon>Bacteria</taxon>
        <taxon>Pseudomonadati</taxon>
        <taxon>Spirochaetota</taxon>
        <taxon>Spirochaetia</taxon>
        <taxon>Spirochaetales</taxon>
        <taxon>Treponemataceae</taxon>
        <taxon>Treponema</taxon>
    </lineage>
</organism>
<dbReference type="AlphaFoldDB" id="A0A7S7AWH0"/>
<evidence type="ECO:0000256" key="2">
    <source>
        <dbReference type="ARBA" id="ARBA00023043"/>
    </source>
</evidence>
<dbReference type="Proteomes" id="UP000593915">
    <property type="component" value="Chromosome"/>
</dbReference>
<dbReference type="PROSITE" id="PS50088">
    <property type="entry name" value="ANK_REPEAT"/>
    <property type="match status" value="1"/>
</dbReference>
<reference evidence="4 5" key="1">
    <citation type="submission" date="2020-09" db="EMBL/GenBank/DDBJ databases">
        <title>Characterization of Treponema spp. from bovine digital dermatitis in Korea.</title>
        <authorList>
            <person name="Espiritu H.M."/>
            <person name="Cho Y.I."/>
            <person name="Mamuad L."/>
        </authorList>
    </citation>
    <scope>NUCLEOTIDE SEQUENCE [LARGE SCALE GENOMIC DNA]</scope>
    <source>
        <strain evidence="4 5">KS1</strain>
    </source>
</reference>
<feature type="repeat" description="ANK" evidence="3">
    <location>
        <begin position="34"/>
        <end position="66"/>
    </location>
</feature>
<proteinExistence type="predicted"/>
<dbReference type="RefSeq" id="WP_194076349.1">
    <property type="nucleotide sequence ID" value="NZ_CP061839.1"/>
</dbReference>
<name>A0A7S7AWH0_9SPIR</name>
<sequence length="130" mass="14728">MNIDEFIKAAKKNNIECIKTYLQNGFDINAQDKDGFTAVMEAAEFGYEDLFWFLIEQGADVLIKADYNFSIIHAVGLGGNKKMLDYVLSQGACIDEKITDGEQDGMTLKDYILLAKNTELYEYLKVTNIF</sequence>
<evidence type="ECO:0000256" key="3">
    <source>
        <dbReference type="PROSITE-ProRule" id="PRU00023"/>
    </source>
</evidence>
<dbReference type="PANTHER" id="PTHR24123">
    <property type="entry name" value="ANKYRIN REPEAT-CONTAINING"/>
    <property type="match status" value="1"/>
</dbReference>
<protein>
    <submittedName>
        <fullName evidence="4">Ankyrin repeat domain-containing protein</fullName>
    </submittedName>
</protein>
<keyword evidence="1" id="KW-0677">Repeat</keyword>
<dbReference type="EMBL" id="CP061839">
    <property type="protein sequence ID" value="QOW60907.1"/>
    <property type="molecule type" value="Genomic_DNA"/>
</dbReference>
<dbReference type="InterPro" id="IPR002110">
    <property type="entry name" value="Ankyrin_rpt"/>
</dbReference>
<dbReference type="Gene3D" id="1.25.40.20">
    <property type="entry name" value="Ankyrin repeat-containing domain"/>
    <property type="match status" value="1"/>
</dbReference>
<evidence type="ECO:0000313" key="5">
    <source>
        <dbReference type="Proteomes" id="UP000593915"/>
    </source>
</evidence>